<dbReference type="Proteomes" id="UP001224674">
    <property type="component" value="Chromosome"/>
</dbReference>
<evidence type="ECO:0000313" key="1">
    <source>
        <dbReference type="EMBL" id="WGH93857.1"/>
    </source>
</evidence>
<protein>
    <submittedName>
        <fullName evidence="1">Uncharacterized protein</fullName>
    </submittedName>
</protein>
<dbReference type="AlphaFoldDB" id="A0AAJ6AKU2"/>
<keyword evidence="2" id="KW-1185">Reference proteome</keyword>
<name>A0AAJ6AKU2_9MICC</name>
<organism evidence="1 2">
    <name type="scientific">Auritidibacter ignavus</name>
    <dbReference type="NCBI Taxonomy" id="678932"/>
    <lineage>
        <taxon>Bacteria</taxon>
        <taxon>Bacillati</taxon>
        <taxon>Actinomycetota</taxon>
        <taxon>Actinomycetes</taxon>
        <taxon>Micrococcales</taxon>
        <taxon>Micrococcaceae</taxon>
        <taxon>Auritidibacter</taxon>
    </lineage>
</organism>
<accession>A0AAJ6AKU2</accession>
<gene>
    <name evidence="1" type="ORF">QDX21_03400</name>
</gene>
<dbReference type="RefSeq" id="WP_279675141.1">
    <property type="nucleotide sequence ID" value="NZ_CP122566.1"/>
</dbReference>
<evidence type="ECO:0000313" key="2">
    <source>
        <dbReference type="Proteomes" id="UP001224674"/>
    </source>
</evidence>
<dbReference type="EMBL" id="CP122566">
    <property type="protein sequence ID" value="WGH93857.1"/>
    <property type="molecule type" value="Genomic_DNA"/>
</dbReference>
<sequence length="219" mass="24599">MENRTQNQVNNNQPKYPWTAQLGRPVGLAFASQIRNSVQEVLVEDVGRLFREYISNRTAFRLPALNVMDSLRESLDNIVRVDLQPIVDALSINFDVAQFIEKLDPVDSSSLSVAMPSGRTVTTKQVEGPVIEVETTPPIEQTVAALIGRLHSLELEVQSLHKERVRDTLTSILVGWLIGKQLDWILEHLELDKVNEGPTLMIFFFQVLAMIAVEVGDLL</sequence>
<proteinExistence type="predicted"/>
<reference evidence="1 2" key="1">
    <citation type="submission" date="2023-03" db="EMBL/GenBank/DDBJ databases">
        <title>Complete genome sequences of several Auritidibacter ignavus strains isolated from ear infections.</title>
        <authorList>
            <person name="Baehr T."/>
            <person name="Baumhoegger A.M."/>
        </authorList>
    </citation>
    <scope>NUCLEOTIDE SEQUENCE [LARGE SCALE GENOMIC DNA]</scope>
    <source>
        <strain evidence="1 2">BABAE-6</strain>
    </source>
</reference>